<accession>A0AA89B890</accession>
<evidence type="ECO:0000256" key="3">
    <source>
        <dbReference type="ARBA" id="ARBA00046185"/>
    </source>
</evidence>
<dbReference type="PANTHER" id="PTHR13847">
    <property type="entry name" value="SARCOSINE DEHYDROGENASE-RELATED"/>
    <property type="match status" value="1"/>
</dbReference>
<dbReference type="InterPro" id="IPR006076">
    <property type="entry name" value="FAD-dep_OxRdtase"/>
</dbReference>
<proteinExistence type="predicted"/>
<protein>
    <recommendedName>
        <fullName evidence="2">FAD-dependent oxidoreductase domain-containing protein 1</fullName>
    </recommendedName>
</protein>
<evidence type="ECO:0000313" key="6">
    <source>
        <dbReference type="Proteomes" id="UP001188597"/>
    </source>
</evidence>
<keyword evidence="6" id="KW-1185">Reference proteome</keyword>
<evidence type="ECO:0000313" key="5">
    <source>
        <dbReference type="EMBL" id="KAK3031860.1"/>
    </source>
</evidence>
<dbReference type="Gene3D" id="3.30.9.10">
    <property type="entry name" value="D-Amino Acid Oxidase, subunit A, domain 2"/>
    <property type="match status" value="1"/>
</dbReference>
<dbReference type="GO" id="GO:0016491">
    <property type="term" value="F:oxidoreductase activity"/>
    <property type="evidence" value="ECO:0007669"/>
    <property type="project" value="UniProtKB-KW"/>
</dbReference>
<evidence type="ECO:0000259" key="4">
    <source>
        <dbReference type="Pfam" id="PF01266"/>
    </source>
</evidence>
<dbReference type="EMBL" id="JAVXUP010000292">
    <property type="protein sequence ID" value="KAK3031860.1"/>
    <property type="molecule type" value="Genomic_DNA"/>
</dbReference>
<dbReference type="Proteomes" id="UP001188597">
    <property type="component" value="Unassembled WGS sequence"/>
</dbReference>
<dbReference type="InterPro" id="IPR036188">
    <property type="entry name" value="FAD/NAD-bd_sf"/>
</dbReference>
<dbReference type="Gene3D" id="3.50.50.60">
    <property type="entry name" value="FAD/NAD(P)-binding domain"/>
    <property type="match status" value="1"/>
</dbReference>
<name>A0AA89B890_9ASTE</name>
<sequence length="476" mass="51448">MAAMSLRISTHNSNPSTNNLLYRTSLKNYSSRATFPVKTGRNRFDSIRASGLNTSASTASFDVVVVGAGIIGLTIARQFLQESDLSVAVVDAAVPCSGATGAGQGYIWLIHKARGDKWELAVRSRKMWETFAESIQNEGMNPLDVLGWKKTGSLLVGKTPASSIMLKERVGQLSEAGIKAEFLSSKELLVEEPELVLGKEGGAAFVPDDYQLDAQRTVAYIEKANRRFATEGRYKEYYYEPVTCLLRSGSSGEVQAVQTSKNTLYSKKAVVIATGCWTGSVVHGLLRDSEIQVAIPVQPRKGHLLVLENLNTFQLNHGLMEVGYVDHQAAKLQSTFSDSGPVNHAESSSVSMTATMDASGNLVLGSSRQLVGFSTDIDESIINRIWERAGEFFPTLRELSLGDLSKSREVRIGLRPYMPDGKPVIGPLPRLSNVFIAAGHEGEGLALALGTAEMVVDMVLGNPGKVDCSPFALEGR</sequence>
<dbReference type="GO" id="GO:0005737">
    <property type="term" value="C:cytoplasm"/>
    <property type="evidence" value="ECO:0007669"/>
    <property type="project" value="TreeGrafter"/>
</dbReference>
<organism evidence="5 6">
    <name type="scientific">Escallonia herrerae</name>
    <dbReference type="NCBI Taxonomy" id="1293975"/>
    <lineage>
        <taxon>Eukaryota</taxon>
        <taxon>Viridiplantae</taxon>
        <taxon>Streptophyta</taxon>
        <taxon>Embryophyta</taxon>
        <taxon>Tracheophyta</taxon>
        <taxon>Spermatophyta</taxon>
        <taxon>Magnoliopsida</taxon>
        <taxon>eudicotyledons</taxon>
        <taxon>Gunneridae</taxon>
        <taxon>Pentapetalae</taxon>
        <taxon>asterids</taxon>
        <taxon>campanulids</taxon>
        <taxon>Escalloniales</taxon>
        <taxon>Escalloniaceae</taxon>
        <taxon>Escallonia</taxon>
    </lineage>
</organism>
<comment type="caution">
    <text evidence="5">The sequence shown here is derived from an EMBL/GenBank/DDBJ whole genome shotgun (WGS) entry which is preliminary data.</text>
</comment>
<evidence type="ECO:0000256" key="2">
    <source>
        <dbReference type="ARBA" id="ARBA00039785"/>
    </source>
</evidence>
<evidence type="ECO:0000256" key="1">
    <source>
        <dbReference type="ARBA" id="ARBA00023002"/>
    </source>
</evidence>
<comment type="function">
    <text evidence="3">Required for the assembly of the mitochondrial membrane respiratory chain NADH dehydrogenase (Complex I). Involved in mid-late stages of complex I assembly.</text>
</comment>
<dbReference type="SUPFAM" id="SSF51905">
    <property type="entry name" value="FAD/NAD(P)-binding domain"/>
    <property type="match status" value="1"/>
</dbReference>
<gene>
    <name evidence="5" type="ORF">RJ639_035997</name>
</gene>
<dbReference type="AlphaFoldDB" id="A0AA89B890"/>
<dbReference type="PANTHER" id="PTHR13847:SF287">
    <property type="entry name" value="FAD-DEPENDENT OXIDOREDUCTASE DOMAIN-CONTAINING PROTEIN 1"/>
    <property type="match status" value="1"/>
</dbReference>
<keyword evidence="1" id="KW-0560">Oxidoreductase</keyword>
<feature type="domain" description="FAD dependent oxidoreductase" evidence="4">
    <location>
        <begin position="62"/>
        <end position="458"/>
    </location>
</feature>
<dbReference type="Pfam" id="PF01266">
    <property type="entry name" value="DAO"/>
    <property type="match status" value="1"/>
</dbReference>
<reference evidence="5" key="1">
    <citation type="submission" date="2022-12" db="EMBL/GenBank/DDBJ databases">
        <title>Draft genome assemblies for two species of Escallonia (Escalloniales).</title>
        <authorList>
            <person name="Chanderbali A."/>
            <person name="Dervinis C."/>
            <person name="Anghel I."/>
            <person name="Soltis D."/>
            <person name="Soltis P."/>
            <person name="Zapata F."/>
        </authorList>
    </citation>
    <scope>NUCLEOTIDE SEQUENCE</scope>
    <source>
        <strain evidence="5">UCBG64.0493</strain>
        <tissue evidence="5">Leaf</tissue>
    </source>
</reference>
<dbReference type="SUPFAM" id="SSF54373">
    <property type="entry name" value="FAD-linked reductases, C-terminal domain"/>
    <property type="match status" value="1"/>
</dbReference>